<dbReference type="InterPro" id="IPR013154">
    <property type="entry name" value="ADH-like_N"/>
</dbReference>
<comment type="similarity">
    <text evidence="1">Belongs to the zinc-containing alcohol dehydrogenase family.</text>
</comment>
<gene>
    <name evidence="5" type="ORF">GTA08_BOTSDO08039</name>
</gene>
<dbReference type="EMBL" id="WWBZ02000051">
    <property type="protein sequence ID" value="KAF4304135.1"/>
    <property type="molecule type" value="Genomic_DNA"/>
</dbReference>
<comment type="caution">
    <text evidence="5">The sequence shown here is derived from an EMBL/GenBank/DDBJ whole genome shotgun (WGS) entry which is preliminary data.</text>
</comment>
<dbReference type="OrthoDB" id="48317at2759"/>
<dbReference type="SUPFAM" id="SSF50129">
    <property type="entry name" value="GroES-like"/>
    <property type="match status" value="1"/>
</dbReference>
<evidence type="ECO:0000256" key="2">
    <source>
        <dbReference type="ARBA" id="ARBA00011245"/>
    </source>
</evidence>
<organism evidence="5 6">
    <name type="scientific">Botryosphaeria dothidea</name>
    <dbReference type="NCBI Taxonomy" id="55169"/>
    <lineage>
        <taxon>Eukaryota</taxon>
        <taxon>Fungi</taxon>
        <taxon>Dikarya</taxon>
        <taxon>Ascomycota</taxon>
        <taxon>Pezizomycotina</taxon>
        <taxon>Dothideomycetes</taxon>
        <taxon>Dothideomycetes incertae sedis</taxon>
        <taxon>Botryosphaeriales</taxon>
        <taxon>Botryosphaeriaceae</taxon>
        <taxon>Botryosphaeria</taxon>
    </lineage>
</organism>
<protein>
    <submittedName>
        <fullName evidence="5">Alcohol dehydrogenase superfamily zinc-containing</fullName>
    </submittedName>
</protein>
<dbReference type="Proteomes" id="UP000572817">
    <property type="component" value="Unassembled WGS sequence"/>
</dbReference>
<dbReference type="Gene3D" id="3.90.180.10">
    <property type="entry name" value="Medium-chain alcohol dehydrogenases, catalytic domain"/>
    <property type="match status" value="1"/>
</dbReference>
<evidence type="ECO:0000313" key="5">
    <source>
        <dbReference type="EMBL" id="KAF4304135.1"/>
    </source>
</evidence>
<reference evidence="5" key="1">
    <citation type="submission" date="2020-04" db="EMBL/GenBank/DDBJ databases">
        <title>Genome Assembly and Annotation of Botryosphaeria dothidea sdau 11-99, a Latent Pathogen of Apple Fruit Ring Rot in China.</title>
        <authorList>
            <person name="Yu C."/>
            <person name="Diao Y."/>
            <person name="Lu Q."/>
            <person name="Zhao J."/>
            <person name="Cui S."/>
            <person name="Peng C."/>
            <person name="He B."/>
            <person name="Liu H."/>
        </authorList>
    </citation>
    <scope>NUCLEOTIDE SEQUENCE [LARGE SCALE GENOMIC DNA]</scope>
    <source>
        <strain evidence="5">Sdau11-99</strain>
    </source>
</reference>
<name>A0A8H4N0A0_9PEZI</name>
<dbReference type="AlphaFoldDB" id="A0A8H4N0A0"/>
<evidence type="ECO:0000256" key="1">
    <source>
        <dbReference type="ARBA" id="ARBA00008072"/>
    </source>
</evidence>
<dbReference type="InterPro" id="IPR047122">
    <property type="entry name" value="Trans-enoyl_RdTase-like"/>
</dbReference>
<sequence>MENRAAWITEAKAKPFKVDAAPYPTAGPGEIIVKNVAVALNHIDWKIQDFGIIIQKYPNILGLDVTGVVVEVGPGVTRFKKGQRIVATRYRHPS</sequence>
<evidence type="ECO:0000313" key="6">
    <source>
        <dbReference type="Proteomes" id="UP000572817"/>
    </source>
</evidence>
<evidence type="ECO:0000259" key="4">
    <source>
        <dbReference type="Pfam" id="PF08240"/>
    </source>
</evidence>
<feature type="domain" description="Alcohol dehydrogenase-like N-terminal" evidence="4">
    <location>
        <begin position="27"/>
        <end position="87"/>
    </location>
</feature>
<comment type="subunit">
    <text evidence="2">Monomer.</text>
</comment>
<dbReference type="GO" id="GO:0016651">
    <property type="term" value="F:oxidoreductase activity, acting on NAD(P)H"/>
    <property type="evidence" value="ECO:0007669"/>
    <property type="project" value="InterPro"/>
</dbReference>
<keyword evidence="6" id="KW-1185">Reference proteome</keyword>
<dbReference type="PANTHER" id="PTHR45348:SF2">
    <property type="entry name" value="ZINC-TYPE ALCOHOL DEHYDROGENASE-LIKE PROTEIN C2E1P3.01"/>
    <property type="match status" value="1"/>
</dbReference>
<dbReference type="Pfam" id="PF08240">
    <property type="entry name" value="ADH_N"/>
    <property type="match status" value="1"/>
</dbReference>
<dbReference type="PANTHER" id="PTHR45348">
    <property type="entry name" value="HYPOTHETICAL OXIDOREDUCTASE (EUROFUNG)"/>
    <property type="match status" value="1"/>
</dbReference>
<keyword evidence="3" id="KW-0560">Oxidoreductase</keyword>
<dbReference type="InterPro" id="IPR011032">
    <property type="entry name" value="GroES-like_sf"/>
</dbReference>
<accession>A0A8H4N0A0</accession>
<evidence type="ECO:0000256" key="3">
    <source>
        <dbReference type="ARBA" id="ARBA00023002"/>
    </source>
</evidence>
<proteinExistence type="inferred from homology"/>